<reference evidence="2 3" key="1">
    <citation type="journal article" date="2007" name="Proc. Natl. Acad. Sci. U.S.A.">
        <title>Characterization of a marine gammaproteobacterium capable of aerobic anoxygenic photosynthesis.</title>
        <authorList>
            <person name="Fuchs B.M."/>
            <person name="Spring S."/>
            <person name="Teeling H."/>
            <person name="Quast C."/>
            <person name="Wulf J."/>
            <person name="Schattenhofer M."/>
            <person name="Yan S."/>
            <person name="Ferriera S."/>
            <person name="Johnson J."/>
            <person name="Glockner F.O."/>
            <person name="Amann R."/>
        </authorList>
    </citation>
    <scope>NUCLEOTIDE SEQUENCE [LARGE SCALE GENOMIC DNA]</scope>
    <source>
        <strain evidence="2">KT71</strain>
    </source>
</reference>
<organism evidence="2 3">
    <name type="scientific">Congregibacter litoralis KT71</name>
    <dbReference type="NCBI Taxonomy" id="314285"/>
    <lineage>
        <taxon>Bacteria</taxon>
        <taxon>Pseudomonadati</taxon>
        <taxon>Pseudomonadota</taxon>
        <taxon>Gammaproteobacteria</taxon>
        <taxon>Cellvibrionales</taxon>
        <taxon>Halieaceae</taxon>
        <taxon>Congregibacter</taxon>
    </lineage>
</organism>
<keyword evidence="3" id="KW-1185">Reference proteome</keyword>
<protein>
    <submittedName>
        <fullName evidence="2">Uncharacterized protein</fullName>
    </submittedName>
</protein>
<dbReference type="Proteomes" id="UP000019205">
    <property type="component" value="Chromosome"/>
</dbReference>
<proteinExistence type="predicted"/>
<evidence type="ECO:0000313" key="2">
    <source>
        <dbReference type="EMBL" id="EAQ96081.2"/>
    </source>
</evidence>
<evidence type="ECO:0000256" key="1">
    <source>
        <dbReference type="SAM" id="MobiDB-lite"/>
    </source>
</evidence>
<reference evidence="2 3" key="2">
    <citation type="journal article" date="2009" name="PLoS ONE">
        <title>The photosynthetic apparatus and its regulation in the aerobic gammaproteobacterium Congregibacter litoralis gen. nov., sp. nov.</title>
        <authorList>
            <person name="Spring S."/>
            <person name="Lunsdorf H."/>
            <person name="Fuchs B.M."/>
            <person name="Tindall B.J."/>
        </authorList>
    </citation>
    <scope>NUCLEOTIDE SEQUENCE [LARGE SCALE GENOMIC DNA]</scope>
    <source>
        <strain evidence="2">KT71</strain>
    </source>
</reference>
<feature type="region of interest" description="Disordered" evidence="1">
    <location>
        <begin position="34"/>
        <end position="59"/>
    </location>
</feature>
<gene>
    <name evidence="2" type="ORF">KT71_08495</name>
</gene>
<name>A4AD28_9GAMM</name>
<sequence length="59" mass="6790">MCVFRPSATDQLRSYGNTHRELILEAIHSTKQYENNRAEQSQSLPRFTGMRQQEYGSGA</sequence>
<evidence type="ECO:0000313" key="3">
    <source>
        <dbReference type="Proteomes" id="UP000019205"/>
    </source>
</evidence>
<comment type="caution">
    <text evidence="2">The sequence shown here is derived from an EMBL/GenBank/DDBJ whole genome shotgun (WGS) entry which is preliminary data.</text>
</comment>
<dbReference type="EMBL" id="AAOA02000003">
    <property type="protein sequence ID" value="EAQ96081.2"/>
    <property type="molecule type" value="Genomic_DNA"/>
</dbReference>
<accession>A4AD28</accession>
<dbReference type="HOGENOM" id="CLU_2952493_0_0_6"/>
<dbReference type="AlphaFoldDB" id="A4AD28"/>